<reference evidence="13 14" key="1">
    <citation type="journal article" date="2024" name="bioRxiv">
        <title>A reference genome for Trichogramma kaykai: A tiny desert-dwelling parasitoid wasp with competing sex-ratio distorters.</title>
        <authorList>
            <person name="Culotta J."/>
            <person name="Lindsey A.R."/>
        </authorList>
    </citation>
    <scope>NUCLEOTIDE SEQUENCE [LARGE SCALE GENOMIC DNA]</scope>
    <source>
        <strain evidence="13 14">KSX58</strain>
    </source>
</reference>
<evidence type="ECO:0000256" key="4">
    <source>
        <dbReference type="ARBA" id="ARBA00022771"/>
    </source>
</evidence>
<dbReference type="PROSITE" id="PS50157">
    <property type="entry name" value="ZINC_FINGER_C2H2_2"/>
    <property type="match status" value="3"/>
</dbReference>
<feature type="transmembrane region" description="Helical" evidence="11">
    <location>
        <begin position="12"/>
        <end position="34"/>
    </location>
</feature>
<sequence>MKRGMKMNSARIIVLRHWITCITFAHILLSVFLYQITLYVSRKQFSHESIERAQSRFFDSNSRRAQNHWLYRSNIKMRISCCNKSIDNNTARVLREAAPELLCVHKYTPEALPRAQYNRGENPYRIIQISPWCLLVSALSRRRKNFACTNCEKKFGWKSDLLKHQRIVHEGRKDYPCDKCEKKFGRKIQLLVHQRTMHEGRKDYSCSECEKKFGQKSHLIRHRMVVHENRKDYPCNDCKSRTKLSKLRLSRARHQQHTAICGYRTSSHRYRPYIYCKAAQLYDRGEPPFILHAHCATFLTRRRVVARVRRNNYSSCTDL</sequence>
<evidence type="ECO:0000256" key="8">
    <source>
        <dbReference type="ARBA" id="ARBA00023163"/>
    </source>
</evidence>
<feature type="domain" description="C2H2-type" evidence="12">
    <location>
        <begin position="146"/>
        <end position="174"/>
    </location>
</feature>
<dbReference type="PROSITE" id="PS00028">
    <property type="entry name" value="ZINC_FINGER_C2H2_1"/>
    <property type="match status" value="3"/>
</dbReference>
<evidence type="ECO:0000256" key="6">
    <source>
        <dbReference type="ARBA" id="ARBA00023015"/>
    </source>
</evidence>
<keyword evidence="11" id="KW-1133">Transmembrane helix</keyword>
<keyword evidence="11" id="KW-0472">Membrane</keyword>
<dbReference type="FunFam" id="3.30.160.60:FF:001228">
    <property type="entry name" value="Zinc finger protein 236"/>
    <property type="match status" value="1"/>
</dbReference>
<keyword evidence="2" id="KW-0479">Metal-binding</keyword>
<protein>
    <recommendedName>
        <fullName evidence="12">C2H2-type domain-containing protein</fullName>
    </recommendedName>
</protein>
<evidence type="ECO:0000259" key="12">
    <source>
        <dbReference type="PROSITE" id="PS50157"/>
    </source>
</evidence>
<dbReference type="AlphaFoldDB" id="A0ABD2W164"/>
<dbReference type="SUPFAM" id="SSF57667">
    <property type="entry name" value="beta-beta-alpha zinc fingers"/>
    <property type="match status" value="2"/>
</dbReference>
<evidence type="ECO:0000256" key="1">
    <source>
        <dbReference type="ARBA" id="ARBA00004123"/>
    </source>
</evidence>
<evidence type="ECO:0000256" key="11">
    <source>
        <dbReference type="SAM" id="Phobius"/>
    </source>
</evidence>
<dbReference type="SMART" id="SM00355">
    <property type="entry name" value="ZnF_C2H2"/>
    <property type="match status" value="4"/>
</dbReference>
<feature type="domain" description="C2H2-type" evidence="12">
    <location>
        <begin position="175"/>
        <end position="203"/>
    </location>
</feature>
<comment type="caution">
    <text evidence="13">The sequence shown here is derived from an EMBL/GenBank/DDBJ whole genome shotgun (WGS) entry which is preliminary data.</text>
</comment>
<dbReference type="InterPro" id="IPR036236">
    <property type="entry name" value="Znf_C2H2_sf"/>
</dbReference>
<proteinExistence type="predicted"/>
<dbReference type="Proteomes" id="UP001627154">
    <property type="component" value="Unassembled WGS sequence"/>
</dbReference>
<dbReference type="PANTHER" id="PTHR23226:SF416">
    <property type="entry name" value="FI01424P"/>
    <property type="match status" value="1"/>
</dbReference>
<evidence type="ECO:0000256" key="2">
    <source>
        <dbReference type="ARBA" id="ARBA00022723"/>
    </source>
</evidence>
<keyword evidence="5" id="KW-0862">Zinc</keyword>
<dbReference type="GO" id="GO:0008270">
    <property type="term" value="F:zinc ion binding"/>
    <property type="evidence" value="ECO:0007669"/>
    <property type="project" value="UniProtKB-KW"/>
</dbReference>
<dbReference type="GO" id="GO:0003677">
    <property type="term" value="F:DNA binding"/>
    <property type="evidence" value="ECO:0007669"/>
    <property type="project" value="UniProtKB-KW"/>
</dbReference>
<keyword evidence="8" id="KW-0804">Transcription</keyword>
<dbReference type="PANTHER" id="PTHR23226">
    <property type="entry name" value="ZINC FINGER AND SCAN DOMAIN-CONTAINING"/>
    <property type="match status" value="1"/>
</dbReference>
<evidence type="ECO:0000313" key="13">
    <source>
        <dbReference type="EMBL" id="KAL3386550.1"/>
    </source>
</evidence>
<keyword evidence="11" id="KW-0812">Transmembrane</keyword>
<evidence type="ECO:0000256" key="7">
    <source>
        <dbReference type="ARBA" id="ARBA00023125"/>
    </source>
</evidence>
<evidence type="ECO:0000256" key="10">
    <source>
        <dbReference type="PROSITE-ProRule" id="PRU00042"/>
    </source>
</evidence>
<keyword evidence="14" id="KW-1185">Reference proteome</keyword>
<feature type="domain" description="C2H2-type" evidence="12">
    <location>
        <begin position="204"/>
        <end position="232"/>
    </location>
</feature>
<dbReference type="EMBL" id="JBJJXI010000146">
    <property type="protein sequence ID" value="KAL3386550.1"/>
    <property type="molecule type" value="Genomic_DNA"/>
</dbReference>
<keyword evidence="7" id="KW-0238">DNA-binding</keyword>
<evidence type="ECO:0000313" key="14">
    <source>
        <dbReference type="Proteomes" id="UP001627154"/>
    </source>
</evidence>
<evidence type="ECO:0000256" key="3">
    <source>
        <dbReference type="ARBA" id="ARBA00022737"/>
    </source>
</evidence>
<dbReference type="Gene3D" id="3.30.160.60">
    <property type="entry name" value="Classic Zinc Finger"/>
    <property type="match status" value="3"/>
</dbReference>
<comment type="subcellular location">
    <subcellularLocation>
        <location evidence="1">Nucleus</location>
    </subcellularLocation>
</comment>
<evidence type="ECO:0000256" key="9">
    <source>
        <dbReference type="ARBA" id="ARBA00023242"/>
    </source>
</evidence>
<dbReference type="Pfam" id="PF00096">
    <property type="entry name" value="zf-C2H2"/>
    <property type="match status" value="3"/>
</dbReference>
<gene>
    <name evidence="13" type="ORF">TKK_018048</name>
</gene>
<keyword evidence="3" id="KW-0677">Repeat</keyword>
<accession>A0ABD2W164</accession>
<keyword evidence="4 10" id="KW-0863">Zinc-finger</keyword>
<keyword evidence="9" id="KW-0539">Nucleus</keyword>
<keyword evidence="6" id="KW-0805">Transcription regulation</keyword>
<name>A0ABD2W164_9HYME</name>
<dbReference type="GO" id="GO:0005634">
    <property type="term" value="C:nucleus"/>
    <property type="evidence" value="ECO:0007669"/>
    <property type="project" value="UniProtKB-SubCell"/>
</dbReference>
<dbReference type="InterPro" id="IPR013087">
    <property type="entry name" value="Znf_C2H2_type"/>
</dbReference>
<evidence type="ECO:0000256" key="5">
    <source>
        <dbReference type="ARBA" id="ARBA00022833"/>
    </source>
</evidence>
<organism evidence="13 14">
    <name type="scientific">Trichogramma kaykai</name>
    <dbReference type="NCBI Taxonomy" id="54128"/>
    <lineage>
        <taxon>Eukaryota</taxon>
        <taxon>Metazoa</taxon>
        <taxon>Ecdysozoa</taxon>
        <taxon>Arthropoda</taxon>
        <taxon>Hexapoda</taxon>
        <taxon>Insecta</taxon>
        <taxon>Pterygota</taxon>
        <taxon>Neoptera</taxon>
        <taxon>Endopterygota</taxon>
        <taxon>Hymenoptera</taxon>
        <taxon>Apocrita</taxon>
        <taxon>Proctotrupomorpha</taxon>
        <taxon>Chalcidoidea</taxon>
        <taxon>Trichogrammatidae</taxon>
        <taxon>Trichogramma</taxon>
    </lineage>
</organism>